<keyword evidence="1" id="KW-0472">Membrane</keyword>
<dbReference type="Pfam" id="PF06912">
    <property type="entry name" value="DUF1275"/>
    <property type="match status" value="1"/>
</dbReference>
<proteinExistence type="predicted"/>
<sequence length="227" mass="23761">MKPIGDPEAVVSWVLAAMAGLVGAAAFIQTTGYFVTFMTGNAERAALGYFVGRPAMATAAILITVTFVAGVVVASLLRRHVWVNHPHGATMLTTICLAIASVVDFVTAGFDAPQVTFIPILFVAFGIGALNTSFCDDKKGEVSVPLSYVTGTLVKLGQGIERHISGGEAKEWNGYFLLWLAFVAGGVLGAVISLVITGGQMLLTATVICGGVALYTYRLDERTSILG</sequence>
<keyword evidence="1" id="KW-0812">Transmembrane</keyword>
<keyword evidence="3" id="KW-1185">Reference proteome</keyword>
<feature type="transmembrane region" description="Helical" evidence="1">
    <location>
        <begin position="116"/>
        <end position="134"/>
    </location>
</feature>
<comment type="caution">
    <text evidence="2">The sequence shown here is derived from an EMBL/GenBank/DDBJ whole genome shotgun (WGS) entry which is preliminary data.</text>
</comment>
<evidence type="ECO:0000256" key="1">
    <source>
        <dbReference type="SAM" id="Phobius"/>
    </source>
</evidence>
<dbReference type="Proteomes" id="UP001597068">
    <property type="component" value="Unassembled WGS sequence"/>
</dbReference>
<dbReference type="RefSeq" id="WP_253648100.1">
    <property type="nucleotide sequence ID" value="NZ_BAAAMO010000001.1"/>
</dbReference>
<reference evidence="3" key="1">
    <citation type="journal article" date="2019" name="Int. J. Syst. Evol. Microbiol.">
        <title>The Global Catalogue of Microorganisms (GCM) 10K type strain sequencing project: providing services to taxonomists for standard genome sequencing and annotation.</title>
        <authorList>
            <consortium name="The Broad Institute Genomics Platform"/>
            <consortium name="The Broad Institute Genome Sequencing Center for Infectious Disease"/>
            <person name="Wu L."/>
            <person name="Ma J."/>
        </authorList>
    </citation>
    <scope>NUCLEOTIDE SEQUENCE [LARGE SCALE GENOMIC DNA]</scope>
    <source>
        <strain evidence="3">CCUG 50873</strain>
    </source>
</reference>
<dbReference type="InterPro" id="IPR010699">
    <property type="entry name" value="DUF1275"/>
</dbReference>
<name>A0ABW3GFW0_9NOCA</name>
<evidence type="ECO:0000313" key="2">
    <source>
        <dbReference type="EMBL" id="MFD0927599.1"/>
    </source>
</evidence>
<accession>A0ABW3GFW0</accession>
<dbReference type="PANTHER" id="PTHR37314">
    <property type="entry name" value="SLR0142 PROTEIN"/>
    <property type="match status" value="1"/>
</dbReference>
<protein>
    <submittedName>
        <fullName evidence="2">YoaK family protein</fullName>
    </submittedName>
</protein>
<organism evidence="2 3">
    <name type="scientific">Williamsia deligens</name>
    <dbReference type="NCBI Taxonomy" id="321325"/>
    <lineage>
        <taxon>Bacteria</taxon>
        <taxon>Bacillati</taxon>
        <taxon>Actinomycetota</taxon>
        <taxon>Actinomycetes</taxon>
        <taxon>Mycobacteriales</taxon>
        <taxon>Nocardiaceae</taxon>
        <taxon>Williamsia</taxon>
    </lineage>
</organism>
<feature type="transmembrane region" description="Helical" evidence="1">
    <location>
        <begin position="12"/>
        <end position="35"/>
    </location>
</feature>
<evidence type="ECO:0000313" key="3">
    <source>
        <dbReference type="Proteomes" id="UP001597068"/>
    </source>
</evidence>
<feature type="transmembrane region" description="Helical" evidence="1">
    <location>
        <begin position="89"/>
        <end position="110"/>
    </location>
</feature>
<feature type="transmembrane region" description="Helical" evidence="1">
    <location>
        <begin position="55"/>
        <end position="77"/>
    </location>
</feature>
<dbReference type="PANTHER" id="PTHR37314:SF4">
    <property type="entry name" value="UPF0700 TRANSMEMBRANE PROTEIN YOAK"/>
    <property type="match status" value="1"/>
</dbReference>
<keyword evidence="1" id="KW-1133">Transmembrane helix</keyword>
<feature type="transmembrane region" description="Helical" evidence="1">
    <location>
        <begin position="202"/>
        <end position="219"/>
    </location>
</feature>
<gene>
    <name evidence="2" type="ORF">ACFQ04_17800</name>
</gene>
<dbReference type="EMBL" id="JBHTIL010000006">
    <property type="protein sequence ID" value="MFD0927599.1"/>
    <property type="molecule type" value="Genomic_DNA"/>
</dbReference>
<feature type="transmembrane region" description="Helical" evidence="1">
    <location>
        <begin position="175"/>
        <end position="196"/>
    </location>
</feature>